<dbReference type="AlphaFoldDB" id="A0A8S2TSA2"/>
<comment type="caution">
    <text evidence="2">The sequence shown here is derived from an EMBL/GenBank/DDBJ whole genome shotgun (WGS) entry which is preliminary data.</text>
</comment>
<organism evidence="2 3">
    <name type="scientific">Didymodactylos carnosus</name>
    <dbReference type="NCBI Taxonomy" id="1234261"/>
    <lineage>
        <taxon>Eukaryota</taxon>
        <taxon>Metazoa</taxon>
        <taxon>Spiralia</taxon>
        <taxon>Gnathifera</taxon>
        <taxon>Rotifera</taxon>
        <taxon>Eurotatoria</taxon>
        <taxon>Bdelloidea</taxon>
        <taxon>Philodinida</taxon>
        <taxon>Philodinidae</taxon>
        <taxon>Didymodactylos</taxon>
    </lineage>
</organism>
<protein>
    <submittedName>
        <fullName evidence="2">Uncharacterized protein</fullName>
    </submittedName>
</protein>
<accession>A0A8S2TSA2</accession>
<dbReference type="EMBL" id="CAJOBA010058168">
    <property type="protein sequence ID" value="CAF4305903.1"/>
    <property type="molecule type" value="Genomic_DNA"/>
</dbReference>
<gene>
    <name evidence="1" type="ORF">OVA965_LOCUS37694</name>
    <name evidence="2" type="ORF">TMI583_LOCUS38802</name>
</gene>
<dbReference type="Proteomes" id="UP000677228">
    <property type="component" value="Unassembled WGS sequence"/>
</dbReference>
<evidence type="ECO:0000313" key="2">
    <source>
        <dbReference type="EMBL" id="CAF4305903.1"/>
    </source>
</evidence>
<dbReference type="EMBL" id="CAJNOK010036045">
    <property type="protein sequence ID" value="CAF1518865.1"/>
    <property type="molecule type" value="Genomic_DNA"/>
</dbReference>
<sequence>MIERIRTEFQWNDETNKSNLVNLIRRLAPNADSYLSLMSGNIALNIPYLFLQDDWEVIYNEPYNHLTTTEELRSLLSKCSKQIIVAAHFKQQAREFSLAACGPKEILNLNTNQNIPTKFGNVYWYLTPKLSFGFSPTEKIEQRIIDTEDEQGTKRLSWHLNGFSGGYRVGMTKGLTENKNWRKVILTNTSKP</sequence>
<dbReference type="Proteomes" id="UP000682733">
    <property type="component" value="Unassembled WGS sequence"/>
</dbReference>
<reference evidence="2" key="1">
    <citation type="submission" date="2021-02" db="EMBL/GenBank/DDBJ databases">
        <authorList>
            <person name="Nowell W R."/>
        </authorList>
    </citation>
    <scope>NUCLEOTIDE SEQUENCE</scope>
</reference>
<evidence type="ECO:0000313" key="3">
    <source>
        <dbReference type="Proteomes" id="UP000682733"/>
    </source>
</evidence>
<evidence type="ECO:0000313" key="1">
    <source>
        <dbReference type="EMBL" id="CAF1518865.1"/>
    </source>
</evidence>
<name>A0A8S2TSA2_9BILA</name>
<proteinExistence type="predicted"/>